<protein>
    <submittedName>
        <fullName evidence="1">Uncharacterized protein</fullName>
    </submittedName>
</protein>
<dbReference type="EMBL" id="CP038810">
    <property type="protein sequence ID" value="QBZ98255.1"/>
    <property type="molecule type" value="Genomic_DNA"/>
</dbReference>
<organism evidence="1 2">
    <name type="scientific">Flavobacterium sangjuense</name>
    <dbReference type="NCBI Taxonomy" id="2518177"/>
    <lineage>
        <taxon>Bacteria</taxon>
        <taxon>Pseudomonadati</taxon>
        <taxon>Bacteroidota</taxon>
        <taxon>Flavobacteriia</taxon>
        <taxon>Flavobacteriales</taxon>
        <taxon>Flavobacteriaceae</taxon>
        <taxon>Flavobacterium</taxon>
    </lineage>
</organism>
<reference evidence="1 2" key="1">
    <citation type="submission" date="2019-04" db="EMBL/GenBank/DDBJ databases">
        <title>Flavobacterium sp. GS03.</title>
        <authorList>
            <person name="Kim H."/>
        </authorList>
    </citation>
    <scope>NUCLEOTIDE SEQUENCE [LARGE SCALE GENOMIC DNA]</scope>
    <source>
        <strain evidence="1 2">GS03</strain>
    </source>
</reference>
<dbReference type="RefSeq" id="WP_136152163.1">
    <property type="nucleotide sequence ID" value="NZ_CP038810.1"/>
</dbReference>
<dbReference type="OrthoDB" id="1376336at2"/>
<dbReference type="AlphaFoldDB" id="A0A4P7PUB6"/>
<accession>A0A4P7PUB6</accession>
<evidence type="ECO:0000313" key="1">
    <source>
        <dbReference type="EMBL" id="QBZ98255.1"/>
    </source>
</evidence>
<name>A0A4P7PUB6_9FLAO</name>
<sequence>MKEATNFLKEELFALYNTHKYLEIRYEFDSIIDTHIIEVKPVHCFEKDRQFADKQIVLEEKFRNLFPQEDILFITENILIKVENPILELGVSNHVLVGEIFNSPVKARRYSPSQLICNSAVLAEPPSEYSYNTHKEKDPKNIGSFSFFNTLSL</sequence>
<dbReference type="KEGG" id="fsn:GS03_01760"/>
<gene>
    <name evidence="1" type="ORF">GS03_01760</name>
</gene>
<dbReference type="Proteomes" id="UP000296862">
    <property type="component" value="Chromosome"/>
</dbReference>
<proteinExistence type="predicted"/>
<keyword evidence="2" id="KW-1185">Reference proteome</keyword>
<evidence type="ECO:0000313" key="2">
    <source>
        <dbReference type="Proteomes" id="UP000296862"/>
    </source>
</evidence>